<sequence length="226" mass="25083">MSEGTKAFQAVLLPVLASHFPNALASDLEAESLRIALAVVLDGKDEFSLERHMATARDLSTLEEIGRLMQELAELVGKLHPDTQVSFLKARYEHDPEASFSSNRTLFLERFENEVDRMARGFRVVEEAVQSTGPWVSRPNGKPRTDTSVMVAWVTGIAFDRLSEDRPNIVDDPNTSKASGPFLELVTDVFRVLEIHHSPKENAKRAVAAISENKHPITGGYSPFLV</sequence>
<protein>
    <submittedName>
        <fullName evidence="1">Uncharacterized protein</fullName>
    </submittedName>
</protein>
<accession>A0ABV3RUX6</accession>
<keyword evidence="2" id="KW-1185">Reference proteome</keyword>
<organism evidence="1 2">
    <name type="scientific">Sulfitobacter sediminis</name>
    <dbReference type="NCBI Taxonomy" id="3234186"/>
    <lineage>
        <taxon>Bacteria</taxon>
        <taxon>Pseudomonadati</taxon>
        <taxon>Pseudomonadota</taxon>
        <taxon>Alphaproteobacteria</taxon>
        <taxon>Rhodobacterales</taxon>
        <taxon>Roseobacteraceae</taxon>
        <taxon>Sulfitobacter</taxon>
    </lineage>
</organism>
<evidence type="ECO:0000313" key="1">
    <source>
        <dbReference type="EMBL" id="MEW9922134.1"/>
    </source>
</evidence>
<dbReference type="EMBL" id="JBFNXX010000032">
    <property type="protein sequence ID" value="MEW9922134.1"/>
    <property type="molecule type" value="Genomic_DNA"/>
</dbReference>
<gene>
    <name evidence="1" type="ORF">AB2B41_21210</name>
</gene>
<name>A0ABV3RUX6_9RHOB</name>
<dbReference type="Proteomes" id="UP001556098">
    <property type="component" value="Unassembled WGS sequence"/>
</dbReference>
<comment type="caution">
    <text evidence="1">The sequence shown here is derived from an EMBL/GenBank/DDBJ whole genome shotgun (WGS) entry which is preliminary data.</text>
</comment>
<proteinExistence type="predicted"/>
<dbReference type="RefSeq" id="WP_367879831.1">
    <property type="nucleotide sequence ID" value="NZ_JBFNXX010000032.1"/>
</dbReference>
<evidence type="ECO:0000313" key="2">
    <source>
        <dbReference type="Proteomes" id="UP001556098"/>
    </source>
</evidence>
<reference evidence="1 2" key="1">
    <citation type="submission" date="2024-07" db="EMBL/GenBank/DDBJ databases">
        <title>Marimonas sp.nov., isolated from tidal-flat sediment.</title>
        <authorList>
            <person name="Jayan J.N."/>
            <person name="Lee S.S."/>
        </authorList>
    </citation>
    <scope>NUCLEOTIDE SEQUENCE [LARGE SCALE GENOMIC DNA]</scope>
    <source>
        <strain evidence="1 2">MJW-29</strain>
    </source>
</reference>